<sequence>MDDCVFCEIVAGRLPSYRVAEDEHTVAFLDIAPANPGHTLVVPRVHARNIWDIGEAVHGRVAHMVHRVAALLRTALEPDGLNIAQANGEAAWQEVFHFHVHLVPRRHGDDLRLMWDPAPAEPRDLDGVLQRLSRAAGLGPDHGRSV</sequence>
<dbReference type="Gene3D" id="3.30.428.10">
    <property type="entry name" value="HIT-like"/>
    <property type="match status" value="1"/>
</dbReference>
<dbReference type="PRINTS" id="PR00332">
    <property type="entry name" value="HISTRIAD"/>
</dbReference>
<dbReference type="InterPro" id="IPR039384">
    <property type="entry name" value="HINT"/>
</dbReference>
<evidence type="ECO:0000313" key="6">
    <source>
        <dbReference type="Proteomes" id="UP000183413"/>
    </source>
</evidence>
<feature type="active site" description="Tele-AMP-histidine intermediate" evidence="1">
    <location>
        <position position="99"/>
    </location>
</feature>
<proteinExistence type="predicted"/>
<dbReference type="PROSITE" id="PS51084">
    <property type="entry name" value="HIT_2"/>
    <property type="match status" value="1"/>
</dbReference>
<feature type="domain" description="HIT" evidence="4">
    <location>
        <begin position="5"/>
        <end position="112"/>
    </location>
</feature>
<dbReference type="PANTHER" id="PTHR46648">
    <property type="entry name" value="HIT FAMILY PROTEIN 1"/>
    <property type="match status" value="1"/>
</dbReference>
<dbReference type="Proteomes" id="UP000183413">
    <property type="component" value="Unassembled WGS sequence"/>
</dbReference>
<dbReference type="AlphaFoldDB" id="A0A1I5VHG9"/>
<dbReference type="GO" id="GO:0003824">
    <property type="term" value="F:catalytic activity"/>
    <property type="evidence" value="ECO:0007669"/>
    <property type="project" value="InterPro"/>
</dbReference>
<evidence type="ECO:0000313" key="5">
    <source>
        <dbReference type="EMBL" id="SFQ06998.1"/>
    </source>
</evidence>
<dbReference type="InterPro" id="IPR019808">
    <property type="entry name" value="Histidine_triad_CS"/>
</dbReference>
<evidence type="ECO:0000256" key="2">
    <source>
        <dbReference type="PIRSR" id="PIRSR601310-3"/>
    </source>
</evidence>
<evidence type="ECO:0000256" key="1">
    <source>
        <dbReference type="PIRSR" id="PIRSR601310-1"/>
    </source>
</evidence>
<accession>A0A1I5VHG9</accession>
<name>A0A1I5VHG9_9ACTN</name>
<dbReference type="PROSITE" id="PS00892">
    <property type="entry name" value="HIT_1"/>
    <property type="match status" value="1"/>
</dbReference>
<protein>
    <submittedName>
        <fullName evidence="5">Histidine triad (HIT) family protein</fullName>
    </submittedName>
</protein>
<feature type="short sequence motif" description="Histidine triad motif" evidence="2 3">
    <location>
        <begin position="97"/>
        <end position="101"/>
    </location>
</feature>
<dbReference type="CDD" id="cd01277">
    <property type="entry name" value="HINT_subgroup"/>
    <property type="match status" value="1"/>
</dbReference>
<dbReference type="PANTHER" id="PTHR46648:SF1">
    <property type="entry name" value="ADENOSINE 5'-MONOPHOSPHORAMIDASE HNT1"/>
    <property type="match status" value="1"/>
</dbReference>
<keyword evidence="6" id="KW-1185">Reference proteome</keyword>
<gene>
    <name evidence="5" type="ORF">SAMN04489713_121142</name>
</gene>
<dbReference type="InterPro" id="IPR036265">
    <property type="entry name" value="HIT-like_sf"/>
</dbReference>
<dbReference type="EMBL" id="FOVH01000021">
    <property type="protein sequence ID" value="SFQ06998.1"/>
    <property type="molecule type" value="Genomic_DNA"/>
</dbReference>
<dbReference type="OrthoDB" id="9784774at2"/>
<dbReference type="GO" id="GO:0009117">
    <property type="term" value="P:nucleotide metabolic process"/>
    <property type="evidence" value="ECO:0007669"/>
    <property type="project" value="TreeGrafter"/>
</dbReference>
<dbReference type="InParanoid" id="A0A1I5VHG9"/>
<dbReference type="STRING" id="1993.SAMN04489713_121142"/>
<dbReference type="RefSeq" id="WP_021594650.1">
    <property type="nucleotide sequence ID" value="NZ_FOVH01000021.1"/>
</dbReference>
<dbReference type="SUPFAM" id="SSF54197">
    <property type="entry name" value="HIT-like"/>
    <property type="match status" value="1"/>
</dbReference>
<reference evidence="5 6" key="1">
    <citation type="submission" date="2016-10" db="EMBL/GenBank/DDBJ databases">
        <authorList>
            <person name="de Groot N.N."/>
        </authorList>
    </citation>
    <scope>NUCLEOTIDE SEQUENCE [LARGE SCALE GENOMIC DNA]</scope>
    <source>
        <strain evidence="5 6">DSM 43067</strain>
    </source>
</reference>
<dbReference type="Pfam" id="PF01230">
    <property type="entry name" value="HIT"/>
    <property type="match status" value="1"/>
</dbReference>
<evidence type="ECO:0000259" key="4">
    <source>
        <dbReference type="PROSITE" id="PS51084"/>
    </source>
</evidence>
<dbReference type="FunCoup" id="A0A1I5VHG9">
    <property type="interactions" value="368"/>
</dbReference>
<dbReference type="InterPro" id="IPR011146">
    <property type="entry name" value="HIT-like"/>
</dbReference>
<dbReference type="InterPro" id="IPR001310">
    <property type="entry name" value="Histidine_triad_HIT"/>
</dbReference>
<dbReference type="eggNOG" id="COG0537">
    <property type="taxonomic scope" value="Bacteria"/>
</dbReference>
<organism evidence="5 6">
    <name type="scientific">Actinomadura madurae</name>
    <dbReference type="NCBI Taxonomy" id="1993"/>
    <lineage>
        <taxon>Bacteria</taxon>
        <taxon>Bacillati</taxon>
        <taxon>Actinomycetota</taxon>
        <taxon>Actinomycetes</taxon>
        <taxon>Streptosporangiales</taxon>
        <taxon>Thermomonosporaceae</taxon>
        <taxon>Actinomadura</taxon>
    </lineage>
</organism>
<evidence type="ECO:0000256" key="3">
    <source>
        <dbReference type="PROSITE-ProRule" id="PRU00464"/>
    </source>
</evidence>